<proteinExistence type="predicted"/>
<dbReference type="Proteomes" id="UP000002282">
    <property type="component" value="Chromosome X"/>
</dbReference>
<organism evidence="2 3">
    <name type="scientific">Drosophila yakuba</name>
    <name type="common">Fruit fly</name>
    <dbReference type="NCBI Taxonomy" id="7245"/>
    <lineage>
        <taxon>Eukaryota</taxon>
        <taxon>Metazoa</taxon>
        <taxon>Ecdysozoa</taxon>
        <taxon>Arthropoda</taxon>
        <taxon>Hexapoda</taxon>
        <taxon>Insecta</taxon>
        <taxon>Pterygota</taxon>
        <taxon>Neoptera</taxon>
        <taxon>Endopterygota</taxon>
        <taxon>Diptera</taxon>
        <taxon>Brachycera</taxon>
        <taxon>Muscomorpha</taxon>
        <taxon>Ephydroidea</taxon>
        <taxon>Drosophilidae</taxon>
        <taxon>Drosophila</taxon>
        <taxon>Sophophora</taxon>
    </lineage>
</organism>
<name>B4Q0S7_DROYA</name>
<dbReference type="HOGENOM" id="CLU_177232_0_0_1"/>
<accession>B4Q0S7</accession>
<keyword evidence="3" id="KW-1185">Reference proteome</keyword>
<evidence type="ECO:0000313" key="3">
    <source>
        <dbReference type="Proteomes" id="UP000002282"/>
    </source>
</evidence>
<feature type="chain" id="PRO_5002822755" evidence="1">
    <location>
        <begin position="21"/>
        <end position="109"/>
    </location>
</feature>
<sequence length="109" mass="12586">MLKHSLILILILVVAVCCFAAELPGNAYLPPLRHYHQLPDDIPPAVNGFPVDMDRDSFERYAPIFLDYPEVRPLLREQQEYALDLPFEEKHHYRKTSGLENAAAANRNW</sequence>
<dbReference type="OrthoDB" id="7843968at2759"/>
<dbReference type="OMA" id="DYPGIHH"/>
<evidence type="ECO:0000313" key="2">
    <source>
        <dbReference type="EMBL" id="EDX02348.1"/>
    </source>
</evidence>
<reference evidence="2 3" key="2">
    <citation type="journal article" date="2007" name="PLoS Biol.">
        <title>Principles of genome evolution in the Drosophila melanogaster species group.</title>
        <authorList>
            <person name="Ranz J.M."/>
            <person name="Maurin D."/>
            <person name="Chan Y.S."/>
            <person name="von Grotthuss M."/>
            <person name="Hillier L.W."/>
            <person name="Roote J."/>
            <person name="Ashburner M."/>
            <person name="Bergman C.M."/>
        </authorList>
    </citation>
    <scope>NUCLEOTIDE SEQUENCE [LARGE SCALE GENOMIC DNA]</scope>
    <source>
        <strain evidence="3">Tai18E2 / Tucson 14021-0261.01</strain>
    </source>
</reference>
<keyword evidence="1" id="KW-0732">Signal</keyword>
<protein>
    <submittedName>
        <fullName evidence="2">Uncharacterized protein</fullName>
    </submittedName>
</protein>
<dbReference type="AlphaFoldDB" id="B4Q0S7"/>
<feature type="signal peptide" evidence="1">
    <location>
        <begin position="1"/>
        <end position="20"/>
    </location>
</feature>
<dbReference type="EMBL" id="CM000162">
    <property type="protein sequence ID" value="EDX02348.1"/>
    <property type="molecule type" value="Genomic_DNA"/>
</dbReference>
<dbReference type="PhylomeDB" id="B4Q0S7"/>
<evidence type="ECO:0000256" key="1">
    <source>
        <dbReference type="SAM" id="SignalP"/>
    </source>
</evidence>
<gene>
    <name evidence="2" type="primary">Dyak\GE15734</name>
    <name evidence="2" type="synonym">dyak_GLEANR_17220</name>
    <name evidence="2" type="synonym">GE15734</name>
    <name evidence="2" type="ORF">Dyak_GE15734</name>
</gene>
<dbReference type="KEGG" id="dya:Dyak_GE15734"/>
<reference evidence="2 3" key="1">
    <citation type="journal article" date="2007" name="Nature">
        <title>Evolution of genes and genomes on the Drosophila phylogeny.</title>
        <authorList>
            <consortium name="Drosophila 12 Genomes Consortium"/>
            <person name="Clark A.G."/>
            <person name="Eisen M.B."/>
            <person name="Smith D.R."/>
            <person name="Bergman C.M."/>
            <person name="Oliver B."/>
            <person name="Markow T.A."/>
            <person name="Kaufman T.C."/>
            <person name="Kellis M."/>
            <person name="Gelbart W."/>
            <person name="Iyer V.N."/>
            <person name="Pollard D.A."/>
            <person name="Sackton T.B."/>
            <person name="Larracuente A.M."/>
            <person name="Singh N.D."/>
            <person name="Abad J.P."/>
            <person name="Abt D.N."/>
            <person name="Adryan B."/>
            <person name="Aguade M."/>
            <person name="Akashi H."/>
            <person name="Anderson W.W."/>
            <person name="Aquadro C.F."/>
            <person name="Ardell D.H."/>
            <person name="Arguello R."/>
            <person name="Artieri C.G."/>
            <person name="Barbash D.A."/>
            <person name="Barker D."/>
            <person name="Barsanti P."/>
            <person name="Batterham P."/>
            <person name="Batzoglou S."/>
            <person name="Begun D."/>
            <person name="Bhutkar A."/>
            <person name="Blanco E."/>
            <person name="Bosak S.A."/>
            <person name="Bradley R.K."/>
            <person name="Brand A.D."/>
            <person name="Brent M.R."/>
            <person name="Brooks A.N."/>
            <person name="Brown R.H."/>
            <person name="Butlin R.K."/>
            <person name="Caggese C."/>
            <person name="Calvi B.R."/>
            <person name="Bernardo de Carvalho A."/>
            <person name="Caspi A."/>
            <person name="Castrezana S."/>
            <person name="Celniker S.E."/>
            <person name="Chang J.L."/>
            <person name="Chapple C."/>
            <person name="Chatterji S."/>
            <person name="Chinwalla A."/>
            <person name="Civetta A."/>
            <person name="Clifton S.W."/>
            <person name="Comeron J.M."/>
            <person name="Costello J.C."/>
            <person name="Coyne J.A."/>
            <person name="Daub J."/>
            <person name="David R.G."/>
            <person name="Delcher A.L."/>
            <person name="Delehaunty K."/>
            <person name="Do C.B."/>
            <person name="Ebling H."/>
            <person name="Edwards K."/>
            <person name="Eickbush T."/>
            <person name="Evans J.D."/>
            <person name="Filipski A."/>
            <person name="Findeiss S."/>
            <person name="Freyhult E."/>
            <person name="Fulton L."/>
            <person name="Fulton R."/>
            <person name="Garcia A.C."/>
            <person name="Gardiner A."/>
            <person name="Garfield D.A."/>
            <person name="Garvin B.E."/>
            <person name="Gibson G."/>
            <person name="Gilbert D."/>
            <person name="Gnerre S."/>
            <person name="Godfrey J."/>
            <person name="Good R."/>
            <person name="Gotea V."/>
            <person name="Gravely B."/>
            <person name="Greenberg A.J."/>
            <person name="Griffiths-Jones S."/>
            <person name="Gross S."/>
            <person name="Guigo R."/>
            <person name="Gustafson E.A."/>
            <person name="Haerty W."/>
            <person name="Hahn M.W."/>
            <person name="Halligan D.L."/>
            <person name="Halpern A.L."/>
            <person name="Halter G.M."/>
            <person name="Han M.V."/>
            <person name="Heger A."/>
            <person name="Hillier L."/>
            <person name="Hinrichs A.S."/>
            <person name="Holmes I."/>
            <person name="Hoskins R.A."/>
            <person name="Hubisz M.J."/>
            <person name="Hultmark D."/>
            <person name="Huntley M.A."/>
            <person name="Jaffe D.B."/>
            <person name="Jagadeeshan S."/>
            <person name="Jeck W.R."/>
            <person name="Johnson J."/>
            <person name="Jones C.D."/>
            <person name="Jordan W.C."/>
            <person name="Karpen G.H."/>
            <person name="Kataoka E."/>
            <person name="Keightley P.D."/>
            <person name="Kheradpour P."/>
            <person name="Kirkness E.F."/>
            <person name="Koerich L.B."/>
            <person name="Kristiansen K."/>
            <person name="Kudrna D."/>
            <person name="Kulathinal R.J."/>
            <person name="Kumar S."/>
            <person name="Kwok R."/>
            <person name="Lander E."/>
            <person name="Langley C.H."/>
            <person name="Lapoint R."/>
            <person name="Lazzaro B.P."/>
            <person name="Lee S.J."/>
            <person name="Levesque L."/>
            <person name="Li R."/>
            <person name="Lin C.F."/>
            <person name="Lin M.F."/>
            <person name="Lindblad-Toh K."/>
            <person name="Llopart A."/>
            <person name="Long M."/>
            <person name="Low L."/>
            <person name="Lozovsky E."/>
            <person name="Lu J."/>
            <person name="Luo M."/>
            <person name="Machado C.A."/>
            <person name="Makalowski W."/>
            <person name="Marzo M."/>
            <person name="Matsuda M."/>
            <person name="Matzkin L."/>
            <person name="McAllister B."/>
            <person name="McBride C.S."/>
            <person name="McKernan B."/>
            <person name="McKernan K."/>
            <person name="Mendez-Lago M."/>
            <person name="Minx P."/>
            <person name="Mollenhauer M.U."/>
            <person name="Montooth K."/>
            <person name="Mount S.M."/>
            <person name="Mu X."/>
            <person name="Myers E."/>
            <person name="Negre B."/>
            <person name="Newfeld S."/>
            <person name="Nielsen R."/>
            <person name="Noor M.A."/>
            <person name="O'Grady P."/>
            <person name="Pachter L."/>
            <person name="Papaceit M."/>
            <person name="Parisi M.J."/>
            <person name="Parisi M."/>
            <person name="Parts L."/>
            <person name="Pedersen J.S."/>
            <person name="Pesole G."/>
            <person name="Phillippy A.M."/>
            <person name="Ponting C.P."/>
            <person name="Pop M."/>
            <person name="Porcelli D."/>
            <person name="Powell J.R."/>
            <person name="Prohaska S."/>
            <person name="Pruitt K."/>
            <person name="Puig M."/>
            <person name="Quesneville H."/>
            <person name="Ram K.R."/>
            <person name="Rand D."/>
            <person name="Rasmussen M.D."/>
            <person name="Reed L.K."/>
            <person name="Reenan R."/>
            <person name="Reily A."/>
            <person name="Remington K.A."/>
            <person name="Rieger T.T."/>
            <person name="Ritchie M.G."/>
            <person name="Robin C."/>
            <person name="Rogers Y.H."/>
            <person name="Rohde C."/>
            <person name="Rozas J."/>
            <person name="Rubenfield M.J."/>
            <person name="Ruiz A."/>
            <person name="Russo S."/>
            <person name="Salzberg S.L."/>
            <person name="Sanchez-Gracia A."/>
            <person name="Saranga D.J."/>
            <person name="Sato H."/>
            <person name="Schaeffer S.W."/>
            <person name="Schatz M.C."/>
            <person name="Schlenke T."/>
            <person name="Schwartz R."/>
            <person name="Segarra C."/>
            <person name="Singh R.S."/>
            <person name="Sirot L."/>
            <person name="Sirota M."/>
            <person name="Sisneros N.B."/>
            <person name="Smith C.D."/>
            <person name="Smith T.F."/>
            <person name="Spieth J."/>
            <person name="Stage D.E."/>
            <person name="Stark A."/>
            <person name="Stephan W."/>
            <person name="Strausberg R.L."/>
            <person name="Strempel S."/>
            <person name="Sturgill D."/>
            <person name="Sutton G."/>
            <person name="Sutton G.G."/>
            <person name="Tao W."/>
            <person name="Teichmann S."/>
            <person name="Tobari Y.N."/>
            <person name="Tomimura Y."/>
            <person name="Tsolas J.M."/>
            <person name="Valente V.L."/>
            <person name="Venter E."/>
            <person name="Venter J.C."/>
            <person name="Vicario S."/>
            <person name="Vieira F.G."/>
            <person name="Vilella A.J."/>
            <person name="Villasante A."/>
            <person name="Walenz B."/>
            <person name="Wang J."/>
            <person name="Wasserman M."/>
            <person name="Watts T."/>
            <person name="Wilson D."/>
            <person name="Wilson R.K."/>
            <person name="Wing R.A."/>
            <person name="Wolfner M.F."/>
            <person name="Wong A."/>
            <person name="Wong G.K."/>
            <person name="Wu C.I."/>
            <person name="Wu G."/>
            <person name="Yamamoto D."/>
            <person name="Yang H.P."/>
            <person name="Yang S.P."/>
            <person name="Yorke J.A."/>
            <person name="Yoshida K."/>
            <person name="Zdobnov E."/>
            <person name="Zhang P."/>
            <person name="Zhang Y."/>
            <person name="Zimin A.V."/>
            <person name="Baldwin J."/>
            <person name="Abdouelleil A."/>
            <person name="Abdulkadir J."/>
            <person name="Abebe A."/>
            <person name="Abera B."/>
            <person name="Abreu J."/>
            <person name="Acer S.C."/>
            <person name="Aftuck L."/>
            <person name="Alexander A."/>
            <person name="An P."/>
            <person name="Anderson E."/>
            <person name="Anderson S."/>
            <person name="Arachi H."/>
            <person name="Azer M."/>
            <person name="Bachantsang P."/>
            <person name="Barry A."/>
            <person name="Bayul T."/>
            <person name="Berlin A."/>
            <person name="Bessette D."/>
            <person name="Bloom T."/>
            <person name="Blye J."/>
            <person name="Boguslavskiy L."/>
            <person name="Bonnet C."/>
            <person name="Boukhgalter B."/>
            <person name="Bourzgui I."/>
            <person name="Brown A."/>
            <person name="Cahill P."/>
            <person name="Channer S."/>
            <person name="Cheshatsang Y."/>
            <person name="Chuda L."/>
            <person name="Citroen M."/>
            <person name="Collymore A."/>
            <person name="Cooke P."/>
            <person name="Costello M."/>
            <person name="D'Aco K."/>
            <person name="Daza R."/>
            <person name="De Haan G."/>
            <person name="DeGray S."/>
            <person name="DeMaso C."/>
            <person name="Dhargay N."/>
            <person name="Dooley K."/>
            <person name="Dooley E."/>
            <person name="Doricent M."/>
            <person name="Dorje P."/>
            <person name="Dorjee K."/>
            <person name="Dupes A."/>
            <person name="Elong R."/>
            <person name="Falk J."/>
            <person name="Farina A."/>
            <person name="Faro S."/>
            <person name="Ferguson D."/>
            <person name="Fisher S."/>
            <person name="Foley C.D."/>
            <person name="Franke A."/>
            <person name="Friedrich D."/>
            <person name="Gadbois L."/>
            <person name="Gearin G."/>
            <person name="Gearin C.R."/>
            <person name="Giannoukos G."/>
            <person name="Goode T."/>
            <person name="Graham J."/>
            <person name="Grandbois E."/>
            <person name="Grewal S."/>
            <person name="Gyaltsen K."/>
            <person name="Hafez N."/>
            <person name="Hagos B."/>
            <person name="Hall J."/>
            <person name="Henson C."/>
            <person name="Hollinger A."/>
            <person name="Honan T."/>
            <person name="Huard M.D."/>
            <person name="Hughes L."/>
            <person name="Hurhula B."/>
            <person name="Husby M.E."/>
            <person name="Kamat A."/>
            <person name="Kanga B."/>
            <person name="Kashin S."/>
            <person name="Khazanovich D."/>
            <person name="Kisner P."/>
            <person name="Lance K."/>
            <person name="Lara M."/>
            <person name="Lee W."/>
            <person name="Lennon N."/>
            <person name="Letendre F."/>
            <person name="LeVine R."/>
            <person name="Lipovsky A."/>
            <person name="Liu X."/>
            <person name="Liu J."/>
            <person name="Liu S."/>
            <person name="Lokyitsang T."/>
            <person name="Lokyitsang Y."/>
            <person name="Lubonja R."/>
            <person name="Lui A."/>
            <person name="MacDonald P."/>
            <person name="Magnisalis V."/>
            <person name="Maru K."/>
            <person name="Matthews C."/>
            <person name="McCusker W."/>
            <person name="McDonough S."/>
            <person name="Mehta T."/>
            <person name="Meldrim J."/>
            <person name="Meneus L."/>
            <person name="Mihai O."/>
            <person name="Mihalev A."/>
            <person name="Mihova T."/>
            <person name="Mittelman R."/>
            <person name="Mlenga V."/>
            <person name="Montmayeur A."/>
            <person name="Mulrain L."/>
            <person name="Navidi A."/>
            <person name="Naylor J."/>
            <person name="Negash T."/>
            <person name="Nguyen T."/>
            <person name="Nguyen N."/>
            <person name="Nicol R."/>
            <person name="Norbu C."/>
            <person name="Norbu N."/>
            <person name="Novod N."/>
            <person name="O'Neill B."/>
            <person name="Osman S."/>
            <person name="Markiewicz E."/>
            <person name="Oyono O.L."/>
            <person name="Patti C."/>
            <person name="Phunkhang P."/>
            <person name="Pierre F."/>
            <person name="Priest M."/>
            <person name="Raghuraman S."/>
            <person name="Rege F."/>
            <person name="Reyes R."/>
            <person name="Rise C."/>
            <person name="Rogov P."/>
            <person name="Ross K."/>
            <person name="Ryan E."/>
            <person name="Settipalli S."/>
            <person name="Shea T."/>
            <person name="Sherpa N."/>
            <person name="Shi L."/>
            <person name="Shih D."/>
            <person name="Sparrow T."/>
            <person name="Spaulding J."/>
            <person name="Stalker J."/>
            <person name="Stange-Thomann N."/>
            <person name="Stavropoulos S."/>
            <person name="Stone C."/>
            <person name="Strader C."/>
            <person name="Tesfaye S."/>
            <person name="Thomson T."/>
            <person name="Thoulutsang Y."/>
            <person name="Thoulutsang D."/>
            <person name="Topham K."/>
            <person name="Topping I."/>
            <person name="Tsamla T."/>
            <person name="Vassiliev H."/>
            <person name="Vo A."/>
            <person name="Wangchuk T."/>
            <person name="Wangdi T."/>
            <person name="Weiand M."/>
            <person name="Wilkinson J."/>
            <person name="Wilson A."/>
            <person name="Yadav S."/>
            <person name="Young G."/>
            <person name="Yu Q."/>
            <person name="Zembek L."/>
            <person name="Zhong D."/>
            <person name="Zimmer A."/>
            <person name="Zwirko Z."/>
            <person name="Jaffe D.B."/>
            <person name="Alvarez P."/>
            <person name="Brockman W."/>
            <person name="Butler J."/>
            <person name="Chin C."/>
            <person name="Gnerre S."/>
            <person name="Grabherr M."/>
            <person name="Kleber M."/>
            <person name="Mauceli E."/>
            <person name="MacCallum I."/>
        </authorList>
    </citation>
    <scope>NUCLEOTIDE SEQUENCE [LARGE SCALE GENOMIC DNA]</scope>
    <source>
        <strain evidence="3">Tai18E2 / Tucson 14021-0261.01</strain>
    </source>
</reference>